<feature type="chain" id="PRO_5046437304" evidence="1">
    <location>
        <begin position="32"/>
        <end position="188"/>
    </location>
</feature>
<gene>
    <name evidence="2" type="ORF">ACFFLM_18050</name>
</gene>
<proteinExistence type="predicted"/>
<name>A0ABV6B281_9DEIO</name>
<dbReference type="Proteomes" id="UP001589733">
    <property type="component" value="Unassembled WGS sequence"/>
</dbReference>
<evidence type="ECO:0000256" key="1">
    <source>
        <dbReference type="SAM" id="SignalP"/>
    </source>
</evidence>
<comment type="caution">
    <text evidence="2">The sequence shown here is derived from an EMBL/GenBank/DDBJ whole genome shotgun (WGS) entry which is preliminary data.</text>
</comment>
<sequence>MRGNRMKLHVLLPRPLRWTAALLVLASPASAAYDTTPALAEITAQAGRVDLKAPPVAASRLAALLPKRCATQPAAHLKLSQGHAEAQYGSLKVLIDDFAGHALNTVLGAAFEFGLHEHEAGSALVRPVSGALGYSAFTAAAGSQQSLAQTRVWVRGRYVVQILQPGAHSRAQVDACLQATGLAGLGGR</sequence>
<evidence type="ECO:0000313" key="2">
    <source>
        <dbReference type="EMBL" id="MFB9993864.1"/>
    </source>
</evidence>
<dbReference type="RefSeq" id="WP_380013535.1">
    <property type="nucleotide sequence ID" value="NZ_JBHLYR010000058.1"/>
</dbReference>
<dbReference type="EMBL" id="JBHLYR010000058">
    <property type="protein sequence ID" value="MFB9993864.1"/>
    <property type="molecule type" value="Genomic_DNA"/>
</dbReference>
<evidence type="ECO:0000313" key="3">
    <source>
        <dbReference type="Proteomes" id="UP001589733"/>
    </source>
</evidence>
<feature type="signal peptide" evidence="1">
    <location>
        <begin position="1"/>
        <end position="31"/>
    </location>
</feature>
<keyword evidence="1" id="KW-0732">Signal</keyword>
<protein>
    <submittedName>
        <fullName evidence="2">Uncharacterized protein</fullName>
    </submittedName>
</protein>
<keyword evidence="3" id="KW-1185">Reference proteome</keyword>
<accession>A0ABV6B281</accession>
<organism evidence="2 3">
    <name type="scientific">Deinococcus oregonensis</name>
    <dbReference type="NCBI Taxonomy" id="1805970"/>
    <lineage>
        <taxon>Bacteria</taxon>
        <taxon>Thermotogati</taxon>
        <taxon>Deinococcota</taxon>
        <taxon>Deinococci</taxon>
        <taxon>Deinococcales</taxon>
        <taxon>Deinococcaceae</taxon>
        <taxon>Deinococcus</taxon>
    </lineage>
</organism>
<reference evidence="2 3" key="1">
    <citation type="submission" date="2024-09" db="EMBL/GenBank/DDBJ databases">
        <authorList>
            <person name="Sun Q."/>
            <person name="Mori K."/>
        </authorList>
    </citation>
    <scope>NUCLEOTIDE SEQUENCE [LARGE SCALE GENOMIC DNA]</scope>
    <source>
        <strain evidence="2 3">JCM 13503</strain>
    </source>
</reference>